<keyword evidence="2" id="KW-1185">Reference proteome</keyword>
<dbReference type="InParanoid" id="I3EGR8"/>
<protein>
    <submittedName>
        <fullName evidence="1">Uncharacterized protein</fullName>
    </submittedName>
</protein>
<dbReference type="Proteomes" id="UP000002872">
    <property type="component" value="Unassembled WGS sequence"/>
</dbReference>
<dbReference type="OMA" id="VDPCTKT"/>
<proteinExistence type="predicted"/>
<sequence>MLIDFSKKKKLVSYKEKTPKKQRKQTKKEKTVKLSDVDKLFLKSKELFDETPSIFADIPYENTEIAVMVDPCTKTYKNPATLYEQYKDRIH</sequence>
<accession>I3EGR8</accession>
<evidence type="ECO:0000313" key="1">
    <source>
        <dbReference type="EMBL" id="EIJ88415.1"/>
    </source>
</evidence>
<dbReference type="HOGENOM" id="CLU_2427552_0_0_1"/>
<name>I3EGR8_NEMP3</name>
<dbReference type="VEuPathDB" id="MicrosporidiaDB:NEQG_01105"/>
<reference evidence="1" key="1">
    <citation type="submission" date="2011-01" db="EMBL/GenBank/DDBJ databases">
        <title>The Genome Sequence of Nematocida parisii strain ERTm3.</title>
        <authorList>
            <consortium name="The Broad Institute Genome Sequencing Platform"/>
            <consortium name="The Broad Institute Genome Sequencing Center for Infectious Disease"/>
            <person name="Cuomo C."/>
            <person name="Troemel E."/>
            <person name="Young S.K."/>
            <person name="Zeng Q."/>
            <person name="Gargeya S."/>
            <person name="Fitzgerald M."/>
            <person name="Haas B."/>
            <person name="Abouelleil A."/>
            <person name="Alvarado L."/>
            <person name="Arachchi H.M."/>
            <person name="Berlin A."/>
            <person name="Chapman S.B."/>
            <person name="Gearin G."/>
            <person name="Goldberg J."/>
            <person name="Griggs A."/>
            <person name="Gujja S."/>
            <person name="Hansen M."/>
            <person name="Heiman D."/>
            <person name="Howarth C."/>
            <person name="Larimer J."/>
            <person name="Lui A."/>
            <person name="MacDonald P.J.P."/>
            <person name="McCowen C."/>
            <person name="Montmayeur A."/>
            <person name="Murphy C."/>
            <person name="Neiman D."/>
            <person name="Pearson M."/>
            <person name="Priest M."/>
            <person name="Roberts A."/>
            <person name="Saif S."/>
            <person name="Shea T."/>
            <person name="Sisk P."/>
            <person name="Stolte C."/>
            <person name="Sykes S."/>
            <person name="Wortman J."/>
            <person name="Nusbaum C."/>
            <person name="Birren B."/>
        </authorList>
    </citation>
    <scope>NUCLEOTIDE SEQUENCE</scope>
    <source>
        <strain evidence="1">ERTm3</strain>
    </source>
</reference>
<gene>
    <name evidence="1" type="ORF">NEQG_01105</name>
</gene>
<dbReference type="EMBL" id="GL870878">
    <property type="protein sequence ID" value="EIJ88415.1"/>
    <property type="molecule type" value="Genomic_DNA"/>
</dbReference>
<dbReference type="OrthoDB" id="2194439at2759"/>
<organism evidence="1 2">
    <name type="scientific">Nematocida parisii (strain ERTm3)</name>
    <name type="common">Nematode killer fungus</name>
    <dbReference type="NCBI Taxonomy" id="935791"/>
    <lineage>
        <taxon>Eukaryota</taxon>
        <taxon>Fungi</taxon>
        <taxon>Fungi incertae sedis</taxon>
        <taxon>Microsporidia</taxon>
        <taxon>Nematocida</taxon>
    </lineage>
</organism>
<dbReference type="AlphaFoldDB" id="I3EGR8"/>
<evidence type="ECO:0000313" key="2">
    <source>
        <dbReference type="Proteomes" id="UP000002872"/>
    </source>
</evidence>